<evidence type="ECO:0000313" key="2">
    <source>
        <dbReference type="Proteomes" id="UP000765509"/>
    </source>
</evidence>
<dbReference type="EMBL" id="AVOT02022339">
    <property type="protein sequence ID" value="MBW0511700.1"/>
    <property type="molecule type" value="Genomic_DNA"/>
</dbReference>
<evidence type="ECO:0000313" key="1">
    <source>
        <dbReference type="EMBL" id="MBW0511700.1"/>
    </source>
</evidence>
<keyword evidence="2" id="KW-1185">Reference proteome</keyword>
<proteinExistence type="predicted"/>
<reference evidence="1" key="1">
    <citation type="submission" date="2021-03" db="EMBL/GenBank/DDBJ databases">
        <title>Draft genome sequence of rust myrtle Austropuccinia psidii MF-1, a brazilian biotype.</title>
        <authorList>
            <person name="Quecine M.C."/>
            <person name="Pachon D.M.R."/>
            <person name="Bonatelli M.L."/>
            <person name="Correr F.H."/>
            <person name="Franceschini L.M."/>
            <person name="Leite T.F."/>
            <person name="Margarido G.R.A."/>
            <person name="Almeida C.A."/>
            <person name="Ferrarezi J.A."/>
            <person name="Labate C.A."/>
        </authorList>
    </citation>
    <scope>NUCLEOTIDE SEQUENCE</scope>
    <source>
        <strain evidence="1">MF-1</strain>
    </source>
</reference>
<dbReference type="Proteomes" id="UP000765509">
    <property type="component" value="Unassembled WGS sequence"/>
</dbReference>
<name>A0A9Q3E309_9BASI</name>
<organism evidence="1 2">
    <name type="scientific">Austropuccinia psidii MF-1</name>
    <dbReference type="NCBI Taxonomy" id="1389203"/>
    <lineage>
        <taxon>Eukaryota</taxon>
        <taxon>Fungi</taxon>
        <taxon>Dikarya</taxon>
        <taxon>Basidiomycota</taxon>
        <taxon>Pucciniomycotina</taxon>
        <taxon>Pucciniomycetes</taxon>
        <taxon>Pucciniales</taxon>
        <taxon>Sphaerophragmiaceae</taxon>
        <taxon>Austropuccinia</taxon>
    </lineage>
</organism>
<gene>
    <name evidence="1" type="ORF">O181_051415</name>
</gene>
<protein>
    <submittedName>
        <fullName evidence="1">Uncharacterized protein</fullName>
    </submittedName>
</protein>
<sequence>MYGIDIYNSKNRHITIGTNKGKKLSLHIYQISTHVPLEELLNEFREGKFSTTPTSKQKINLLKMLRKNELAFAIGDKPLGKIRGHYVELYLDVERPYCHNHGNCQLESMLKQ</sequence>
<dbReference type="AlphaFoldDB" id="A0A9Q3E309"/>
<accession>A0A9Q3E309</accession>
<comment type="caution">
    <text evidence="1">The sequence shown here is derived from an EMBL/GenBank/DDBJ whole genome shotgun (WGS) entry which is preliminary data.</text>
</comment>